<proteinExistence type="predicted"/>
<keyword evidence="2" id="KW-1185">Reference proteome</keyword>
<sequence length="342" mass="40505">MELDLNKIFRIGLDKISIYNFKIKDGSQLLKSEKTTDYYTEESFYLDDEMISLNSSTRFYSDGRTTHFQVLIFNPNKILHSHNIYNADKTDLMNSIIKLIEILRKKGIELDLSDARVRSVEINKNYDIHIKELIEALTLLFISFDNSVKISNGGKNKNFKKIYQDNTFLYSKKTISFQAYCKTSQVNDQKLLDKMITRIELELIGASYRNRMSKHKLDDKLSTLTENYGVIELIFKDYIKNIVYKRAVNYIEENIKPTLESEYLAYKKSNASAAKIGKKQRKGVYRHLAENYWLFDYLFLYEIVDKHEKKNKNREKKTIEKRLSNHNNLEKLNYLMDFIFPQ</sequence>
<keyword evidence="1" id="KW-0614">Plasmid</keyword>
<name>E3HBN0_ILYPC</name>
<dbReference type="HOGENOM" id="CLU_755970_0_0_0"/>
<dbReference type="RefSeq" id="WP_013388388.1">
    <property type="nucleotide sequence ID" value="NC_014633.1"/>
</dbReference>
<dbReference type="EMBL" id="CP002282">
    <property type="protein sequence ID" value="ADO83726.1"/>
    <property type="molecule type" value="Genomic_DNA"/>
</dbReference>
<dbReference type="AlphaFoldDB" id="E3HBN0"/>
<protein>
    <submittedName>
        <fullName evidence="1">Uncharacterized protein</fullName>
    </submittedName>
</protein>
<dbReference type="Proteomes" id="UP000006875">
    <property type="component" value="Plasmid pILYOP01"/>
</dbReference>
<evidence type="ECO:0000313" key="1">
    <source>
        <dbReference type="EMBL" id="ADO83726.1"/>
    </source>
</evidence>
<dbReference type="KEGG" id="ipo:Ilyop_1955"/>
<reference evidence="1 2" key="1">
    <citation type="journal article" date="2010" name="Stand. Genomic Sci.">
        <title>Complete genome sequence of Ilyobacter polytropus type strain (CuHbu1).</title>
        <authorList>
            <person name="Sikorski J."/>
            <person name="Chertkov O."/>
            <person name="Lapidus A."/>
            <person name="Nolan M."/>
            <person name="Lucas S."/>
            <person name="Del Rio T.G."/>
            <person name="Tice H."/>
            <person name="Cheng J.F."/>
            <person name="Tapia R."/>
            <person name="Han C."/>
            <person name="Goodwin L."/>
            <person name="Pitluck S."/>
            <person name="Liolios K."/>
            <person name="Ivanova N."/>
            <person name="Mavromatis K."/>
            <person name="Mikhailova N."/>
            <person name="Pati A."/>
            <person name="Chen A."/>
            <person name="Palaniappan K."/>
            <person name="Land M."/>
            <person name="Hauser L."/>
            <person name="Chang Y.J."/>
            <person name="Jeffries C.D."/>
            <person name="Brambilla E."/>
            <person name="Yasawong M."/>
            <person name="Rohde M."/>
            <person name="Pukall R."/>
            <person name="Spring S."/>
            <person name="Goker M."/>
            <person name="Woyke T."/>
            <person name="Bristow J."/>
            <person name="Eisen J.A."/>
            <person name="Markowitz V."/>
            <person name="Hugenholtz P."/>
            <person name="Kyrpides N.C."/>
            <person name="Klenk H.P."/>
        </authorList>
    </citation>
    <scope>NUCLEOTIDE SEQUENCE [LARGE SCALE GENOMIC DNA]</scope>
    <source>
        <strain evidence="2">ATCC 51220 / DSM 2926 / LMG 16218 / CuHBu1</strain>
        <plasmid evidence="2">pILYOP01</plasmid>
    </source>
</reference>
<dbReference type="OrthoDB" id="92234at2"/>
<organism evidence="1 2">
    <name type="scientific">Ilyobacter polytropus (strain ATCC 51220 / DSM 2926 / LMG 16218 / CuHBu1)</name>
    <dbReference type="NCBI Taxonomy" id="572544"/>
    <lineage>
        <taxon>Bacteria</taxon>
        <taxon>Fusobacteriati</taxon>
        <taxon>Fusobacteriota</taxon>
        <taxon>Fusobacteriia</taxon>
        <taxon>Fusobacteriales</taxon>
        <taxon>Fusobacteriaceae</taxon>
        <taxon>Ilyobacter</taxon>
    </lineage>
</organism>
<gene>
    <name evidence="1" type="ordered locus">Ilyop_1955</name>
</gene>
<geneLocation type="plasmid" evidence="1 2">
    <name>pILYOP01</name>
</geneLocation>
<evidence type="ECO:0000313" key="2">
    <source>
        <dbReference type="Proteomes" id="UP000006875"/>
    </source>
</evidence>
<accession>E3HBN0</accession>